<dbReference type="CDD" id="cd05154">
    <property type="entry name" value="ACAD10_11_N-like"/>
    <property type="match status" value="1"/>
</dbReference>
<dbReference type="AlphaFoldDB" id="A0A0B5ETP8"/>
<dbReference type="Gene3D" id="3.90.1200.10">
    <property type="match status" value="1"/>
</dbReference>
<dbReference type="InterPro" id="IPR052898">
    <property type="entry name" value="ACAD10-like"/>
</dbReference>
<dbReference type="SUPFAM" id="SSF56112">
    <property type="entry name" value="Protein kinase-like (PK-like)"/>
    <property type="match status" value="1"/>
</dbReference>
<keyword evidence="3" id="KW-1185">Reference proteome</keyword>
<dbReference type="Proteomes" id="UP000031523">
    <property type="component" value="Chromosome"/>
</dbReference>
<protein>
    <submittedName>
        <fullName evidence="2">Acyl-Coenzyme A dehydrogenase</fullName>
    </submittedName>
</protein>
<dbReference type="EMBL" id="CP010519">
    <property type="protein sequence ID" value="AJE85064.1"/>
    <property type="molecule type" value="Genomic_DNA"/>
</dbReference>
<accession>A0A0B5ETP8</accession>
<name>A0A0B5ETP8_STRA4</name>
<organism evidence="2 3">
    <name type="scientific">Streptomyces albus (strain ATCC 21838 / DSM 41398 / FERM P-419 / JCM 4703 / NBRC 107858)</name>
    <dbReference type="NCBI Taxonomy" id="1081613"/>
    <lineage>
        <taxon>Bacteria</taxon>
        <taxon>Bacillati</taxon>
        <taxon>Actinomycetota</taxon>
        <taxon>Actinomycetes</taxon>
        <taxon>Kitasatosporales</taxon>
        <taxon>Streptomycetaceae</taxon>
        <taxon>Streptomyces</taxon>
    </lineage>
</organism>
<dbReference type="Pfam" id="PF01636">
    <property type="entry name" value="APH"/>
    <property type="match status" value="1"/>
</dbReference>
<dbReference type="Gene3D" id="3.30.200.20">
    <property type="entry name" value="Phosphorylase Kinase, domain 1"/>
    <property type="match status" value="1"/>
</dbReference>
<dbReference type="InterPro" id="IPR011009">
    <property type="entry name" value="Kinase-like_dom_sf"/>
</dbReference>
<dbReference type="InterPro" id="IPR002575">
    <property type="entry name" value="Aminoglycoside_PTrfase"/>
</dbReference>
<evidence type="ECO:0000313" key="3">
    <source>
        <dbReference type="Proteomes" id="UP000031523"/>
    </source>
</evidence>
<feature type="domain" description="Aminoglycoside phosphotransferase" evidence="1">
    <location>
        <begin position="44"/>
        <end position="264"/>
    </location>
</feature>
<evidence type="ECO:0000313" key="2">
    <source>
        <dbReference type="EMBL" id="AJE85064.1"/>
    </source>
</evidence>
<evidence type="ECO:0000259" key="1">
    <source>
        <dbReference type="Pfam" id="PF01636"/>
    </source>
</evidence>
<dbReference type="KEGG" id="sals:SLNWT_4688"/>
<dbReference type="InterPro" id="IPR041726">
    <property type="entry name" value="ACAD10_11_N"/>
</dbReference>
<gene>
    <name evidence="2" type="ORF">SLNWT_4688</name>
</gene>
<dbReference type="PANTHER" id="PTHR47829:SF1">
    <property type="entry name" value="HAD FAMILY PHOSPHATASE"/>
    <property type="match status" value="1"/>
</dbReference>
<reference evidence="2 3" key="1">
    <citation type="submission" date="2015-01" db="EMBL/GenBank/DDBJ databases">
        <title>Enhanced salinomycin production by adjusting the supply of polyketide extender units in Streptomyce albus DSM 41398.</title>
        <authorList>
            <person name="Lu C."/>
        </authorList>
    </citation>
    <scope>NUCLEOTIDE SEQUENCE [LARGE SCALE GENOMIC DNA]</scope>
    <source>
        <strain evidence="3">ATCC 21838 / DSM 41398 / FERM P-419 / JCM 4703 / NBRC 107858</strain>
    </source>
</reference>
<proteinExistence type="predicted"/>
<sequence length="355" mass="37848">MSLSAEHPAPPPAAPLPRGVDTAALTAWLARELPGAFPEGPRLSLIAGGRSNLTYRLTGGERPMVLRRPPLGHVLSTAHDMSREYRVMSALAGSAVPVPRMRAFCSDLAVLGAQFYVMDEVDGVVHRSAAELAALDPAEGRALGLALADTLATLHTVDPGSVGLADFGRPEGFMARQVARWRRQLAASRTRRLPGVTQLAERLEAGLPTAPPPALVHGDYRLDNVMFAARGTDRVAAVLDWEMATVGDPLADLGMFCVYWDGLTGLGEAVPPAPGACPGWPDRAELVARYAARTGLPLDALRWYVAFGFFKIAVILEGIHCRYAKGLTLGEGFEGIAAAVPELIRRGHATFDGEH</sequence>
<dbReference type="PANTHER" id="PTHR47829">
    <property type="entry name" value="HYDROLASE, PUTATIVE (AFU_ORTHOLOGUE AFUA_1G12880)-RELATED"/>
    <property type="match status" value="1"/>
</dbReference>